<accession>A0A9E2L2X9</accession>
<dbReference type="Pfam" id="PF03358">
    <property type="entry name" value="FMN_red"/>
    <property type="match status" value="1"/>
</dbReference>
<dbReference type="PANTHER" id="PTHR43278:SF4">
    <property type="entry name" value="NAD(P)H-DEPENDENT FMN-CONTAINING OXIDOREDUCTASE YWQN-RELATED"/>
    <property type="match status" value="1"/>
</dbReference>
<sequence>MINLYDYTIKPCVGCELCILKGTCSLQDDVPALMNKFLEYDGIILSSPVYLRSVSGMLKTFVDRTCSWYHRPVLAGKPLLVVSTTKGSGLGYTLEYLEDVGIQWGLMPTGRIGRSIRSIGNPVLKKECKPFIDTLKKGKRFHRPSLKCIMDFSVQKVLSCKLGGLDAEYWE</sequence>
<dbReference type="PANTHER" id="PTHR43278">
    <property type="entry name" value="NAD(P)H-DEPENDENT FMN-CONTAINING OXIDOREDUCTASE YWQN-RELATED"/>
    <property type="match status" value="1"/>
</dbReference>
<keyword evidence="2" id="KW-0288">FMN</keyword>
<dbReference type="SUPFAM" id="SSF52218">
    <property type="entry name" value="Flavoproteins"/>
    <property type="match status" value="1"/>
</dbReference>
<dbReference type="InterPro" id="IPR005025">
    <property type="entry name" value="FMN_Rdtase-like_dom"/>
</dbReference>
<protein>
    <submittedName>
        <fullName evidence="4">Flavodoxin family protein</fullName>
    </submittedName>
</protein>
<dbReference type="InterPro" id="IPR051796">
    <property type="entry name" value="ISF_SsuE-like"/>
</dbReference>
<evidence type="ECO:0000313" key="4">
    <source>
        <dbReference type="EMBL" id="MBU3849792.1"/>
    </source>
</evidence>
<evidence type="ECO:0000313" key="5">
    <source>
        <dbReference type="Proteomes" id="UP000823914"/>
    </source>
</evidence>
<gene>
    <name evidence="4" type="ORF">IAA16_04425</name>
</gene>
<evidence type="ECO:0000256" key="2">
    <source>
        <dbReference type="ARBA" id="ARBA00022643"/>
    </source>
</evidence>
<comment type="caution">
    <text evidence="4">The sequence shown here is derived from an EMBL/GenBank/DDBJ whole genome shotgun (WGS) entry which is preliminary data.</text>
</comment>
<dbReference type="AlphaFoldDB" id="A0A9E2L2X9"/>
<dbReference type="EMBL" id="JAHLFV010000104">
    <property type="protein sequence ID" value="MBU3849792.1"/>
    <property type="molecule type" value="Genomic_DNA"/>
</dbReference>
<reference evidence="4" key="1">
    <citation type="journal article" date="2021" name="PeerJ">
        <title>Extensive microbial diversity within the chicken gut microbiome revealed by metagenomics and culture.</title>
        <authorList>
            <person name="Gilroy R."/>
            <person name="Ravi A."/>
            <person name="Getino M."/>
            <person name="Pursley I."/>
            <person name="Horton D.L."/>
            <person name="Alikhan N.F."/>
            <person name="Baker D."/>
            <person name="Gharbi K."/>
            <person name="Hall N."/>
            <person name="Watson M."/>
            <person name="Adriaenssens E.M."/>
            <person name="Foster-Nyarko E."/>
            <person name="Jarju S."/>
            <person name="Secka A."/>
            <person name="Antonio M."/>
            <person name="Oren A."/>
            <person name="Chaudhuri R.R."/>
            <person name="La Ragione R."/>
            <person name="Hildebrand F."/>
            <person name="Pallen M.J."/>
        </authorList>
    </citation>
    <scope>NUCLEOTIDE SEQUENCE</scope>
    <source>
        <strain evidence="4">Gambia15-2214</strain>
    </source>
</reference>
<dbReference type="Gene3D" id="3.40.50.360">
    <property type="match status" value="1"/>
</dbReference>
<dbReference type="GO" id="GO:0016491">
    <property type="term" value="F:oxidoreductase activity"/>
    <property type="evidence" value="ECO:0007669"/>
    <property type="project" value="InterPro"/>
</dbReference>
<name>A0A9E2L2X9_9SPIR</name>
<proteinExistence type="predicted"/>
<feature type="domain" description="NADPH-dependent FMN reductase-like" evidence="3">
    <location>
        <begin position="2"/>
        <end position="103"/>
    </location>
</feature>
<evidence type="ECO:0000259" key="3">
    <source>
        <dbReference type="Pfam" id="PF03358"/>
    </source>
</evidence>
<keyword evidence="1" id="KW-0285">Flavoprotein</keyword>
<organism evidence="4 5">
    <name type="scientific">Candidatus Treponema excrementipullorum</name>
    <dbReference type="NCBI Taxonomy" id="2838768"/>
    <lineage>
        <taxon>Bacteria</taxon>
        <taxon>Pseudomonadati</taxon>
        <taxon>Spirochaetota</taxon>
        <taxon>Spirochaetia</taxon>
        <taxon>Spirochaetales</taxon>
        <taxon>Treponemataceae</taxon>
        <taxon>Treponema</taxon>
    </lineage>
</organism>
<reference evidence="4" key="2">
    <citation type="submission" date="2021-04" db="EMBL/GenBank/DDBJ databases">
        <authorList>
            <person name="Gilroy R."/>
        </authorList>
    </citation>
    <scope>NUCLEOTIDE SEQUENCE</scope>
    <source>
        <strain evidence="4">Gambia15-2214</strain>
    </source>
</reference>
<evidence type="ECO:0000256" key="1">
    <source>
        <dbReference type="ARBA" id="ARBA00022630"/>
    </source>
</evidence>
<dbReference type="InterPro" id="IPR029039">
    <property type="entry name" value="Flavoprotein-like_sf"/>
</dbReference>
<dbReference type="Proteomes" id="UP000823914">
    <property type="component" value="Unassembled WGS sequence"/>
</dbReference>